<proteinExistence type="predicted"/>
<dbReference type="Proteomes" id="UP001642360">
    <property type="component" value="Unassembled WGS sequence"/>
</dbReference>
<gene>
    <name evidence="2" type="ORF">ILEXP_LOCUS44375</name>
</gene>
<name>A0ABC8TZI8_9AQUA</name>
<reference evidence="2 3" key="1">
    <citation type="submission" date="2024-02" db="EMBL/GenBank/DDBJ databases">
        <authorList>
            <person name="Vignale AGUSTIN F."/>
            <person name="Sosa J E."/>
            <person name="Modenutti C."/>
        </authorList>
    </citation>
    <scope>NUCLEOTIDE SEQUENCE [LARGE SCALE GENOMIC DNA]</scope>
</reference>
<protein>
    <submittedName>
        <fullName evidence="2">Uncharacterized protein</fullName>
    </submittedName>
</protein>
<evidence type="ECO:0000313" key="3">
    <source>
        <dbReference type="Proteomes" id="UP001642360"/>
    </source>
</evidence>
<feature type="compositionally biased region" description="Basic and acidic residues" evidence="1">
    <location>
        <begin position="1"/>
        <end position="10"/>
    </location>
</feature>
<evidence type="ECO:0000256" key="1">
    <source>
        <dbReference type="SAM" id="MobiDB-lite"/>
    </source>
</evidence>
<sequence length="171" mass="19063">MEKFCSDGESRGVIPPPAQKHYHRRHNRNVTITTHHHMLKSLFTSVSMAILSVYEEKAHKPTTKPSSLSATIKSFNVVLDPSNPPGFLQTFSSLSSLCNTFVVTSNPNPWTSSIHITIARLLAKTPTSFRFENLIKGEKRTQGARSQQLCEEEEKAYCSALASIYLISKGI</sequence>
<organism evidence="2 3">
    <name type="scientific">Ilex paraguariensis</name>
    <name type="common">yerba mate</name>
    <dbReference type="NCBI Taxonomy" id="185542"/>
    <lineage>
        <taxon>Eukaryota</taxon>
        <taxon>Viridiplantae</taxon>
        <taxon>Streptophyta</taxon>
        <taxon>Embryophyta</taxon>
        <taxon>Tracheophyta</taxon>
        <taxon>Spermatophyta</taxon>
        <taxon>Magnoliopsida</taxon>
        <taxon>eudicotyledons</taxon>
        <taxon>Gunneridae</taxon>
        <taxon>Pentapetalae</taxon>
        <taxon>asterids</taxon>
        <taxon>campanulids</taxon>
        <taxon>Aquifoliales</taxon>
        <taxon>Aquifoliaceae</taxon>
        <taxon>Ilex</taxon>
    </lineage>
</organism>
<feature type="region of interest" description="Disordered" evidence="1">
    <location>
        <begin position="1"/>
        <end position="22"/>
    </location>
</feature>
<accession>A0ABC8TZI8</accession>
<dbReference type="AlphaFoldDB" id="A0ABC8TZI8"/>
<keyword evidence="3" id="KW-1185">Reference proteome</keyword>
<dbReference type="EMBL" id="CAUOFW020006391">
    <property type="protein sequence ID" value="CAK9174626.1"/>
    <property type="molecule type" value="Genomic_DNA"/>
</dbReference>
<comment type="caution">
    <text evidence="2">The sequence shown here is derived from an EMBL/GenBank/DDBJ whole genome shotgun (WGS) entry which is preliminary data.</text>
</comment>
<evidence type="ECO:0000313" key="2">
    <source>
        <dbReference type="EMBL" id="CAK9174626.1"/>
    </source>
</evidence>